<dbReference type="GO" id="GO:0016791">
    <property type="term" value="F:phosphatase activity"/>
    <property type="evidence" value="ECO:0007669"/>
    <property type="project" value="TreeGrafter"/>
</dbReference>
<dbReference type="EMBL" id="SJPJ01000001">
    <property type="protein sequence ID" value="TWT79962.1"/>
    <property type="molecule type" value="Genomic_DNA"/>
</dbReference>
<gene>
    <name evidence="3" type="primary">rsbU</name>
    <name evidence="3" type="ORF">CA13_13730</name>
</gene>
<dbReference type="Gene3D" id="3.30.450.40">
    <property type="match status" value="1"/>
</dbReference>
<organism evidence="3 4">
    <name type="scientific">Novipirellula herctigrandis</name>
    <dbReference type="NCBI Taxonomy" id="2527986"/>
    <lineage>
        <taxon>Bacteria</taxon>
        <taxon>Pseudomonadati</taxon>
        <taxon>Planctomycetota</taxon>
        <taxon>Planctomycetia</taxon>
        <taxon>Pirellulales</taxon>
        <taxon>Pirellulaceae</taxon>
        <taxon>Novipirellula</taxon>
    </lineage>
</organism>
<dbReference type="SUPFAM" id="SSF81606">
    <property type="entry name" value="PP2C-like"/>
    <property type="match status" value="1"/>
</dbReference>
<accession>A0A5C5YY31</accession>
<dbReference type="Gene3D" id="2.60.200.20">
    <property type="match status" value="1"/>
</dbReference>
<keyword evidence="4" id="KW-1185">Reference proteome</keyword>
<dbReference type="InterPro" id="IPR003018">
    <property type="entry name" value="GAF"/>
</dbReference>
<dbReference type="Proteomes" id="UP000315010">
    <property type="component" value="Unassembled WGS sequence"/>
</dbReference>
<evidence type="ECO:0000259" key="2">
    <source>
        <dbReference type="PROSITE" id="PS50006"/>
    </source>
</evidence>
<dbReference type="InterPro" id="IPR001932">
    <property type="entry name" value="PPM-type_phosphatase-like_dom"/>
</dbReference>
<evidence type="ECO:0000256" key="1">
    <source>
        <dbReference type="ARBA" id="ARBA00022801"/>
    </source>
</evidence>
<dbReference type="Gene3D" id="3.60.40.10">
    <property type="entry name" value="PPM-type phosphatase domain"/>
    <property type="match status" value="1"/>
</dbReference>
<dbReference type="CDD" id="cd00060">
    <property type="entry name" value="FHA"/>
    <property type="match status" value="1"/>
</dbReference>
<proteinExistence type="predicted"/>
<dbReference type="SUPFAM" id="SSF49879">
    <property type="entry name" value="SMAD/FHA domain"/>
    <property type="match status" value="1"/>
</dbReference>
<dbReference type="FunFam" id="3.60.40.10:FF:000045">
    <property type="entry name" value="Stage II sporulation protein E"/>
    <property type="match status" value="1"/>
</dbReference>
<dbReference type="SMART" id="SM00065">
    <property type="entry name" value="GAF"/>
    <property type="match status" value="1"/>
</dbReference>
<dbReference type="InterPro" id="IPR052016">
    <property type="entry name" value="Bact_Sigma-Reg"/>
</dbReference>
<feature type="domain" description="FHA" evidence="2">
    <location>
        <begin position="128"/>
        <end position="177"/>
    </location>
</feature>
<dbReference type="EC" id="3.1.3.3" evidence="3"/>
<dbReference type="InterPro" id="IPR000253">
    <property type="entry name" value="FHA_dom"/>
</dbReference>
<dbReference type="SMART" id="SM00331">
    <property type="entry name" value="PP2C_SIG"/>
    <property type="match status" value="1"/>
</dbReference>
<dbReference type="PANTHER" id="PTHR43156:SF2">
    <property type="entry name" value="STAGE II SPORULATION PROTEIN E"/>
    <property type="match status" value="1"/>
</dbReference>
<dbReference type="PROSITE" id="PS50006">
    <property type="entry name" value="FHA_DOMAIN"/>
    <property type="match status" value="1"/>
</dbReference>
<name>A0A5C5YY31_9BACT</name>
<reference evidence="3 4" key="1">
    <citation type="submission" date="2019-02" db="EMBL/GenBank/DDBJ databases">
        <title>Deep-cultivation of Planctomycetes and their phenomic and genomic characterization uncovers novel biology.</title>
        <authorList>
            <person name="Wiegand S."/>
            <person name="Jogler M."/>
            <person name="Boedeker C."/>
            <person name="Pinto D."/>
            <person name="Vollmers J."/>
            <person name="Rivas-Marin E."/>
            <person name="Kohn T."/>
            <person name="Peeters S.H."/>
            <person name="Heuer A."/>
            <person name="Rast P."/>
            <person name="Oberbeckmann S."/>
            <person name="Bunk B."/>
            <person name="Jeske O."/>
            <person name="Meyerdierks A."/>
            <person name="Storesund J.E."/>
            <person name="Kallscheuer N."/>
            <person name="Luecker S."/>
            <person name="Lage O.M."/>
            <person name="Pohl T."/>
            <person name="Merkel B.J."/>
            <person name="Hornburger P."/>
            <person name="Mueller R.-W."/>
            <person name="Bruemmer F."/>
            <person name="Labrenz M."/>
            <person name="Spormann A.M."/>
            <person name="Op Den Camp H."/>
            <person name="Overmann J."/>
            <person name="Amann R."/>
            <person name="Jetten M.S.M."/>
            <person name="Mascher T."/>
            <person name="Medema M.H."/>
            <person name="Devos D.P."/>
            <person name="Kaster A.-K."/>
            <person name="Ovreas L."/>
            <person name="Rohde M."/>
            <person name="Galperin M.Y."/>
            <person name="Jogler C."/>
        </authorList>
    </citation>
    <scope>NUCLEOTIDE SEQUENCE [LARGE SCALE GENOMIC DNA]</scope>
    <source>
        <strain evidence="3 4">CA13</strain>
    </source>
</reference>
<dbReference type="SMART" id="SM00240">
    <property type="entry name" value="FHA"/>
    <property type="match status" value="1"/>
</dbReference>
<sequence length="691" mass="75948">MPGQPLGMPGQPLGMPGQPLGMPGQPLGMIVRTDPLAGRFSLWLQLKYYLDRFCWRRQDGKTLRFGLLLRETVFGGRRMVALLSLRTRLTMALFHFLSGSIGVMAYLSTSSLGDDGSAERFQLQDDETTIGRHPECHVMVDAGAVSRYHAKILTRHDDFLVEDSGSRNGTFLNGQLLTGPEVLREGDRVRISDVELIFHRDIVPEFARNENQMTFDGSNFGIMMVEDQDTERASSSKIEFRTGTDGFKMSATAEAKLEALIRINSSLSNALGLDEVLPKVLTSLFDIFPAADRGFVVMEDSEKNLIPRWVKTRQSRDETETVRISRTIVREVMNSGEAILSLDASEDTRFDSSQSIADFSIKSMICAPLVDGEGKAFGALQIDSLKGRGQFRDEDTDLLSGVAAQAGIVINNARLYEAALHQREVEQDLKLATEVQAAFLPQSPPDAPGYRVHSFYKAANHIGGDYFDYIHLPNGRIGIVVADVVGHGVAAAMFMAKLSAETRFCLASDENVARAIERLNDRMSRLHVERFITFLLMVIDSNSDTATIVNAGHMAPVVRLFRDGTISEPGEEESGLPIAIDDGMTYEAVEIPMNVGDVAVLYTDGINEAMNAADEEFGMDRIRELTALGGDAEEITDRIVDGVLQHIGTTPPFDDMCLVVVERVSAAEAVKADIHDTLDSDEIGELGETNL</sequence>
<evidence type="ECO:0000313" key="3">
    <source>
        <dbReference type="EMBL" id="TWT79962.1"/>
    </source>
</evidence>
<protein>
    <submittedName>
        <fullName evidence="3">Phosphoserine phosphatase RsbU</fullName>
        <ecNumber evidence="3">3.1.3.3</ecNumber>
    </submittedName>
</protein>
<dbReference type="SUPFAM" id="SSF55781">
    <property type="entry name" value="GAF domain-like"/>
    <property type="match status" value="1"/>
</dbReference>
<dbReference type="Pfam" id="PF01590">
    <property type="entry name" value="GAF"/>
    <property type="match status" value="1"/>
</dbReference>
<evidence type="ECO:0000313" key="4">
    <source>
        <dbReference type="Proteomes" id="UP000315010"/>
    </source>
</evidence>
<comment type="caution">
    <text evidence="3">The sequence shown here is derived from an EMBL/GenBank/DDBJ whole genome shotgun (WGS) entry which is preliminary data.</text>
</comment>
<dbReference type="Pfam" id="PF00498">
    <property type="entry name" value="FHA"/>
    <property type="match status" value="1"/>
</dbReference>
<dbReference type="Pfam" id="PF07228">
    <property type="entry name" value="SpoIIE"/>
    <property type="match status" value="1"/>
</dbReference>
<dbReference type="InterPro" id="IPR036457">
    <property type="entry name" value="PPM-type-like_dom_sf"/>
</dbReference>
<dbReference type="InterPro" id="IPR029016">
    <property type="entry name" value="GAF-like_dom_sf"/>
</dbReference>
<dbReference type="AlphaFoldDB" id="A0A5C5YY31"/>
<keyword evidence="1 3" id="KW-0378">Hydrolase</keyword>
<dbReference type="PANTHER" id="PTHR43156">
    <property type="entry name" value="STAGE II SPORULATION PROTEIN E-RELATED"/>
    <property type="match status" value="1"/>
</dbReference>
<dbReference type="InterPro" id="IPR008984">
    <property type="entry name" value="SMAD_FHA_dom_sf"/>
</dbReference>